<evidence type="ECO:0000256" key="1">
    <source>
        <dbReference type="ARBA" id="ARBA00005384"/>
    </source>
</evidence>
<feature type="domain" description="HTH gntR-type" evidence="6">
    <location>
        <begin position="15"/>
        <end position="83"/>
    </location>
</feature>
<evidence type="ECO:0000256" key="5">
    <source>
        <dbReference type="ARBA" id="ARBA00023163"/>
    </source>
</evidence>
<dbReference type="InterPro" id="IPR000524">
    <property type="entry name" value="Tscrpt_reg_HTH_GntR"/>
</dbReference>
<proteinExistence type="inferred from homology"/>
<keyword evidence="3" id="KW-0805">Transcription regulation</keyword>
<dbReference type="RefSeq" id="WP_047216724.1">
    <property type="nucleotide sequence ID" value="NZ_CP011568.3"/>
</dbReference>
<dbReference type="STRING" id="445709.ABW99_16035"/>
<keyword evidence="8" id="KW-1185">Reference proteome</keyword>
<protein>
    <submittedName>
        <fullName evidence="7">GntR family transcriptional regulator</fullName>
    </submittedName>
</protein>
<dbReference type="PROSITE" id="PS50949">
    <property type="entry name" value="HTH_GNTR"/>
    <property type="match status" value="1"/>
</dbReference>
<dbReference type="EMBL" id="CP011568">
    <property type="protein sequence ID" value="AKJ70640.1"/>
    <property type="molecule type" value="Genomic_DNA"/>
</dbReference>
<dbReference type="Gene3D" id="1.10.10.10">
    <property type="entry name" value="Winged helix-like DNA-binding domain superfamily/Winged helix DNA-binding domain"/>
    <property type="match status" value="1"/>
</dbReference>
<dbReference type="CDD" id="cd07377">
    <property type="entry name" value="WHTH_GntR"/>
    <property type="match status" value="1"/>
</dbReference>
<dbReference type="OrthoDB" id="9804020at2"/>
<sequence>MSQPLRLALDRGQPASLVEQIVREIERARHSAVLHGGMRMPSIRQLAQAHGISTFTVVEAYDRLVAQGVLIARRGAGFFVASDDPAHDMPRPRPRAVAREVGNAWLLSEVFADDSIPVKSGCGWLPDDWLDEDGLQGALRQLAKGAGTRFVHYGHPQGYAPLRQSIARRLADIALDAHADQIVLTHGATQGLDLIARTLLHPGDAVLVEEPAYCNLLAILRSAGLHVVGVPRDAAGLDLAQLESAIQTHRPRALFLNSVLQNPLGTSLSPACAHRILQFAEQHGLWVVDDDIYRELAPPNAPALAAMDGLHRVIYLGSFSKTISPSIRVGYVACAPALAAELARTKMIGGLTTSEINERLVHLVLTEGGHRKHIERLTDRLARARSRLCTQLTACGLSLLAKPDGGMFVCAALPEGTPSSREIAEHALTQGIMLAPGEFFVTQSEPCHWFRFNAAYSDDARLYRFLETTLSAAHAS</sequence>
<dbReference type="InterPro" id="IPR004839">
    <property type="entry name" value="Aminotransferase_I/II_large"/>
</dbReference>
<reference evidence="8" key="1">
    <citation type="submission" date="2015-06" db="EMBL/GenBank/DDBJ databases">
        <authorList>
            <person name="Lim Y.L."/>
            <person name="Ee R."/>
            <person name="Yong D."/>
            <person name="How K.Y."/>
            <person name="Yin W.F."/>
            <person name="Chan K.G."/>
        </authorList>
    </citation>
    <scope>NUCLEOTIDE SEQUENCE [LARGE SCALE GENOMIC DNA]</scope>
    <source>
        <strain evidence="8">DSM 25325</strain>
    </source>
</reference>
<keyword evidence="5" id="KW-0804">Transcription</keyword>
<dbReference type="Gene3D" id="3.40.640.10">
    <property type="entry name" value="Type I PLP-dependent aspartate aminotransferase-like (Major domain)"/>
    <property type="match status" value="1"/>
</dbReference>
<dbReference type="InterPro" id="IPR015421">
    <property type="entry name" value="PyrdxlP-dep_Trfase_major"/>
</dbReference>
<evidence type="ECO:0000256" key="2">
    <source>
        <dbReference type="ARBA" id="ARBA00022898"/>
    </source>
</evidence>
<dbReference type="InterPro" id="IPR015424">
    <property type="entry name" value="PyrdxlP-dep_Trfase"/>
</dbReference>
<dbReference type="Proteomes" id="UP000036700">
    <property type="component" value="Chromosome"/>
</dbReference>
<evidence type="ECO:0000259" key="6">
    <source>
        <dbReference type="PROSITE" id="PS50949"/>
    </source>
</evidence>
<comment type="similarity">
    <text evidence="1">In the C-terminal section; belongs to the class-I pyridoxal-phosphate-dependent aminotransferase family.</text>
</comment>
<dbReference type="CDD" id="cd00609">
    <property type="entry name" value="AAT_like"/>
    <property type="match status" value="1"/>
</dbReference>
<dbReference type="PATRIC" id="fig|445709.3.peg.3393"/>
<gene>
    <name evidence="7" type="ORF">ABW99_16035</name>
</gene>
<dbReference type="GO" id="GO:0003677">
    <property type="term" value="F:DNA binding"/>
    <property type="evidence" value="ECO:0007669"/>
    <property type="project" value="UniProtKB-KW"/>
</dbReference>
<keyword evidence="4" id="KW-0238">DNA-binding</keyword>
<dbReference type="KEGG" id="ptx:ABW99_16035"/>
<evidence type="ECO:0000313" key="8">
    <source>
        <dbReference type="Proteomes" id="UP000036700"/>
    </source>
</evidence>
<evidence type="ECO:0000256" key="4">
    <source>
        <dbReference type="ARBA" id="ARBA00023125"/>
    </source>
</evidence>
<accession>A0A0G3EUK2</accession>
<name>A0A0G3EUK2_9BURK</name>
<dbReference type="InterPro" id="IPR036390">
    <property type="entry name" value="WH_DNA-bd_sf"/>
</dbReference>
<dbReference type="SUPFAM" id="SSF53383">
    <property type="entry name" value="PLP-dependent transferases"/>
    <property type="match status" value="1"/>
</dbReference>
<dbReference type="Pfam" id="PF00392">
    <property type="entry name" value="GntR"/>
    <property type="match status" value="1"/>
</dbReference>
<dbReference type="GO" id="GO:0003700">
    <property type="term" value="F:DNA-binding transcription factor activity"/>
    <property type="evidence" value="ECO:0007669"/>
    <property type="project" value="InterPro"/>
</dbReference>
<evidence type="ECO:0000256" key="3">
    <source>
        <dbReference type="ARBA" id="ARBA00023015"/>
    </source>
</evidence>
<dbReference type="AlphaFoldDB" id="A0A0G3EUK2"/>
<dbReference type="PANTHER" id="PTHR46577">
    <property type="entry name" value="HTH-TYPE TRANSCRIPTIONAL REGULATORY PROTEIN GABR"/>
    <property type="match status" value="1"/>
</dbReference>
<dbReference type="SMART" id="SM00345">
    <property type="entry name" value="HTH_GNTR"/>
    <property type="match status" value="1"/>
</dbReference>
<dbReference type="InterPro" id="IPR036388">
    <property type="entry name" value="WH-like_DNA-bd_sf"/>
</dbReference>
<dbReference type="PANTHER" id="PTHR46577:SF2">
    <property type="entry name" value="TRANSCRIPTIONAL REGULATORY PROTEIN"/>
    <property type="match status" value="1"/>
</dbReference>
<keyword evidence="2" id="KW-0663">Pyridoxal phosphate</keyword>
<dbReference type="GO" id="GO:0030170">
    <property type="term" value="F:pyridoxal phosphate binding"/>
    <property type="evidence" value="ECO:0007669"/>
    <property type="project" value="InterPro"/>
</dbReference>
<dbReference type="Pfam" id="PF00155">
    <property type="entry name" value="Aminotran_1_2"/>
    <property type="match status" value="1"/>
</dbReference>
<dbReference type="InterPro" id="IPR051446">
    <property type="entry name" value="HTH_trans_reg/aminotransferase"/>
</dbReference>
<organism evidence="7 8">
    <name type="scientific">Pandoraea thiooxydans</name>
    <dbReference type="NCBI Taxonomy" id="445709"/>
    <lineage>
        <taxon>Bacteria</taxon>
        <taxon>Pseudomonadati</taxon>
        <taxon>Pseudomonadota</taxon>
        <taxon>Betaproteobacteria</taxon>
        <taxon>Burkholderiales</taxon>
        <taxon>Burkholderiaceae</taxon>
        <taxon>Pandoraea</taxon>
    </lineage>
</organism>
<evidence type="ECO:0000313" key="7">
    <source>
        <dbReference type="EMBL" id="AKJ70640.1"/>
    </source>
</evidence>
<dbReference type="SUPFAM" id="SSF46785">
    <property type="entry name" value="Winged helix' DNA-binding domain"/>
    <property type="match status" value="1"/>
</dbReference>